<feature type="domain" description="PilZ" evidence="5">
    <location>
        <begin position="128"/>
        <end position="246"/>
    </location>
</feature>
<keyword evidence="3 4" id="KW-0975">Bacterial flagellum</keyword>
<evidence type="ECO:0000259" key="5">
    <source>
        <dbReference type="Pfam" id="PF07238"/>
    </source>
</evidence>
<dbReference type="Gene3D" id="2.30.110.10">
    <property type="entry name" value="Electron Transport, Fmn-binding Protein, Chain A"/>
    <property type="match status" value="1"/>
</dbReference>
<proteinExistence type="inferred from homology"/>
<dbReference type="Pfam" id="PF07317">
    <property type="entry name" value="PilZN"/>
    <property type="match status" value="1"/>
</dbReference>
<sequence length="260" mass="28866">MQIEQQDTRVELVYGEDEAKYLLRDAAEIKALFRALLGHRGLLGARSIPGGHNFITALIEADEQRGILLDASTDPLQNERIAQSNALDCVTQLDRVRIQFLLENHALVVEDGKAGFRAPFPHTVLRLQRREFFRLQTPSTSARKVVCRFPLPLGNGRTHEVELSILDISRGGVAIAVPPGGVALEQGAVFEDCTLLLPDTPPVSTRLTIRNLFRITRPNGVELLRIGCAFADLSASAGDAIQRYVLRMERERNARERGLI</sequence>
<evidence type="ECO:0000256" key="2">
    <source>
        <dbReference type="ARBA" id="ARBA00022741"/>
    </source>
</evidence>
<gene>
    <name evidence="4" type="primary">ycgR</name>
    <name evidence="7" type="ORF">ACFQ4M_11565</name>
</gene>
<keyword evidence="7" id="KW-0282">Flagellum</keyword>
<evidence type="ECO:0000313" key="7">
    <source>
        <dbReference type="EMBL" id="MFD1264224.1"/>
    </source>
</evidence>
<evidence type="ECO:0000259" key="6">
    <source>
        <dbReference type="Pfam" id="PF07317"/>
    </source>
</evidence>
<keyword evidence="7" id="KW-0969">Cilium</keyword>
<dbReference type="EMBL" id="JBHTMC010000024">
    <property type="protein sequence ID" value="MFD1264224.1"/>
    <property type="molecule type" value="Genomic_DNA"/>
</dbReference>
<comment type="subunit">
    <text evidence="4">Monomer. Interacts with the flagellar basal bodies.</text>
</comment>
<comment type="function">
    <text evidence="4">Acts as a flagellar brake, regulating swimming and swarming in a bis-(3'-5') cyclic diguanylic acid (c-di-GMP)-dependent manner. Binds 1 c-di-GMP dimer per subunit. Increasing levels of c-di-GMP lead to decreased motility.</text>
</comment>
<feature type="domain" description="Type III secretion system flagellar brake protein YcgR PilZN" evidence="6">
    <location>
        <begin position="21"/>
        <end position="126"/>
    </location>
</feature>
<accession>A0ABW3WEB9</accession>
<protein>
    <recommendedName>
        <fullName evidence="4">Flagellar brake protein YcgR</fullName>
    </recommendedName>
    <alternativeName>
        <fullName evidence="4">Cyclic di-GMP binding protein YcgR</fullName>
    </alternativeName>
</protein>
<keyword evidence="7" id="KW-0966">Cell projection</keyword>
<reference evidence="8" key="1">
    <citation type="journal article" date="2019" name="Int. J. Syst. Evol. Microbiol.">
        <title>The Global Catalogue of Microorganisms (GCM) 10K type strain sequencing project: providing services to taxonomists for standard genome sequencing and annotation.</title>
        <authorList>
            <consortium name="The Broad Institute Genomics Platform"/>
            <consortium name="The Broad Institute Genome Sequencing Center for Infectious Disease"/>
            <person name="Wu L."/>
            <person name="Ma J."/>
        </authorList>
    </citation>
    <scope>NUCLEOTIDE SEQUENCE [LARGE SCALE GENOMIC DNA]</scope>
    <source>
        <strain evidence="8">CCUG 48884</strain>
    </source>
</reference>
<evidence type="ECO:0000256" key="1">
    <source>
        <dbReference type="ARBA" id="ARBA00022636"/>
    </source>
</evidence>
<comment type="subcellular location">
    <subcellularLocation>
        <location evidence="4">Bacterial flagellum basal body</location>
    </subcellularLocation>
</comment>
<dbReference type="HAMAP" id="MF_01457">
    <property type="entry name" value="YcgR"/>
    <property type="match status" value="1"/>
</dbReference>
<dbReference type="Proteomes" id="UP001597158">
    <property type="component" value="Unassembled WGS sequence"/>
</dbReference>
<organism evidence="7 8">
    <name type="scientific">Thauera mechernichensis</name>
    <dbReference type="NCBI Taxonomy" id="82788"/>
    <lineage>
        <taxon>Bacteria</taxon>
        <taxon>Pseudomonadati</taxon>
        <taxon>Pseudomonadota</taxon>
        <taxon>Betaproteobacteria</taxon>
        <taxon>Rhodocyclales</taxon>
        <taxon>Zoogloeaceae</taxon>
        <taxon>Thauera</taxon>
    </lineage>
</organism>
<dbReference type="Pfam" id="PF07238">
    <property type="entry name" value="PilZ"/>
    <property type="match status" value="1"/>
</dbReference>
<dbReference type="RefSeq" id="WP_002924131.1">
    <property type="nucleotide sequence ID" value="NZ_JARQZE010000002.1"/>
</dbReference>
<dbReference type="InterPro" id="IPR009875">
    <property type="entry name" value="PilZ_domain"/>
</dbReference>
<comment type="caution">
    <text evidence="7">The sequence shown here is derived from an EMBL/GenBank/DDBJ whole genome shotgun (WGS) entry which is preliminary data.</text>
</comment>
<dbReference type="Gene3D" id="2.40.10.220">
    <property type="entry name" value="predicted glycosyltransferase like domains"/>
    <property type="match status" value="1"/>
</dbReference>
<keyword evidence="1 4" id="KW-0973">c-di-GMP</keyword>
<dbReference type="InterPro" id="IPR023787">
    <property type="entry name" value="T3SS_YcgR"/>
</dbReference>
<comment type="similarity">
    <text evidence="4">Belongs to the YcgR family.</text>
</comment>
<evidence type="ECO:0000256" key="4">
    <source>
        <dbReference type="HAMAP-Rule" id="MF_01457"/>
    </source>
</evidence>
<dbReference type="InterPro" id="IPR012349">
    <property type="entry name" value="Split_barrel_FMN-bd"/>
</dbReference>
<keyword evidence="2 4" id="KW-0547">Nucleotide-binding</keyword>
<keyword evidence="8" id="KW-1185">Reference proteome</keyword>
<dbReference type="InterPro" id="IPR009926">
    <property type="entry name" value="T3SS_YcgR_PilZN"/>
</dbReference>
<evidence type="ECO:0000256" key="3">
    <source>
        <dbReference type="ARBA" id="ARBA00023143"/>
    </source>
</evidence>
<name>A0ABW3WEB9_9RHOO</name>
<evidence type="ECO:0000313" key="8">
    <source>
        <dbReference type="Proteomes" id="UP001597158"/>
    </source>
</evidence>